<evidence type="ECO:0000313" key="4">
    <source>
        <dbReference type="Proteomes" id="UP000050792"/>
    </source>
</evidence>
<dbReference type="InterPro" id="IPR050951">
    <property type="entry name" value="Retrovirus_Pol_polyprotein"/>
</dbReference>
<accession>A0AA85EM95</accession>
<dbReference type="Proteomes" id="UP000050792">
    <property type="component" value="Unassembled WGS sequence"/>
</dbReference>
<dbReference type="InterPro" id="IPR041588">
    <property type="entry name" value="Integrase_H2C2"/>
</dbReference>
<evidence type="ECO:0000256" key="1">
    <source>
        <dbReference type="PROSITE-ProRule" id="PRU00047"/>
    </source>
</evidence>
<dbReference type="InterPro" id="IPR055510">
    <property type="entry name" value="DUF7083"/>
</dbReference>
<evidence type="ECO:0008006" key="6">
    <source>
        <dbReference type="Google" id="ProtNLM"/>
    </source>
</evidence>
<evidence type="ECO:0000313" key="5">
    <source>
        <dbReference type="WBParaSite" id="SRDH1_14470.2"/>
    </source>
</evidence>
<feature type="domain" description="CCHC-type" evidence="2">
    <location>
        <begin position="278"/>
        <end position="293"/>
    </location>
</feature>
<dbReference type="PANTHER" id="PTHR37984">
    <property type="entry name" value="PROTEIN CBG26694"/>
    <property type="match status" value="1"/>
</dbReference>
<dbReference type="InterPro" id="IPR001878">
    <property type="entry name" value="Znf_CCHC"/>
</dbReference>
<dbReference type="PANTHER" id="PTHR37984:SF5">
    <property type="entry name" value="PROTEIN NYNRIN-LIKE"/>
    <property type="match status" value="1"/>
</dbReference>
<evidence type="ECO:0000259" key="3">
    <source>
        <dbReference type="PROSITE" id="PS50994"/>
    </source>
</evidence>
<dbReference type="SUPFAM" id="SSF53098">
    <property type="entry name" value="Ribonuclease H-like"/>
    <property type="match status" value="1"/>
</dbReference>
<keyword evidence="1" id="KW-0863">Zinc-finger</keyword>
<reference evidence="5" key="2">
    <citation type="submission" date="2023-11" db="UniProtKB">
        <authorList>
            <consortium name="WormBaseParasite"/>
        </authorList>
    </citation>
    <scope>IDENTIFICATION</scope>
</reference>
<proteinExistence type="predicted"/>
<keyword evidence="1" id="KW-0862">Zinc</keyword>
<dbReference type="PROSITE" id="PS50158">
    <property type="entry name" value="ZF_CCHC"/>
    <property type="match status" value="1"/>
</dbReference>
<dbReference type="FunFam" id="3.30.420.10:FF:000063">
    <property type="entry name" value="Retrovirus-related Pol polyprotein from transposon 297-like Protein"/>
    <property type="match status" value="1"/>
</dbReference>
<dbReference type="InterPro" id="IPR001584">
    <property type="entry name" value="Integrase_cat-core"/>
</dbReference>
<keyword evidence="1" id="KW-0479">Metal-binding</keyword>
<sequence length="782" mass="90913">MDDLKTLLQQQNTLIELLVKNMSISSRTDVSNSTMTPDSIANSITEFRFDPESGVTFEAWFRRHEDLFINECKEWDESSKLRLLLRKLGVSEHEKFCNFILPKKSSDITFKETVECLTRIFGERSSIFHTRYQCLQLVKKVQDDYVTYASIVNRECERFRLQEMSSDQFKCLIFVCGLQSPVDADIRARILMRIEQDPNISLQSVSEECQRMVNLKHDTNLVERNSEHVGINALCKSLNENKDSNSQKIPNQVKHKTSCWRCGKSHSAKVCYFKKRVCFQCGKYGHAQVCCKSKPKVSDRQHKFRKGNKIQTSKVIAHNRKLEEDILVASISIEPEIKKVFCDAIRILPVTAEAVKEATGSDPLLKRIKEAVLKGWKQDKADREFHQFFLRRESISIYDNCLMYGERVVIPKSLQLFVLRQFHIGHPGMNRMKAVMRSYVYWPFMDKAVEEYVVRCRRCAEVAKDPPKVESQPWPETTKPWVRLHVDYAGPISGQYFLVVVDSYSKWPEIYVVRRPSTSETLLHLRQLFGRFGTPNVLVSDNGTQFTSLEFAEFCKQNGIEHVRTPPYHPKSNGQAEKFVDILKRALLKMGGEGNVEEALQQFLISYRITPSPNCQDGKSPAEIMFGRPIRTFFDVLNPKDRISGLQKNNKGNCLKIREFKVGDSVYARDFRPGKPKWIFGFIKKRRGTVLYEVMVENTLIIRHVNQLRDRKCVYESSKLKPLPMEVLCDTFDIPPPPPQVEMRKNDLESEVRRRSFRKRKQTKFFQIDPKVKSYDRTSRGR</sequence>
<dbReference type="Gene3D" id="1.10.340.70">
    <property type="match status" value="1"/>
</dbReference>
<keyword evidence="4" id="KW-1185">Reference proteome</keyword>
<organism evidence="4 5">
    <name type="scientific">Schistosoma rodhaini</name>
    <dbReference type="NCBI Taxonomy" id="6188"/>
    <lineage>
        <taxon>Eukaryota</taxon>
        <taxon>Metazoa</taxon>
        <taxon>Spiralia</taxon>
        <taxon>Lophotrochozoa</taxon>
        <taxon>Platyhelminthes</taxon>
        <taxon>Trematoda</taxon>
        <taxon>Digenea</taxon>
        <taxon>Strigeidida</taxon>
        <taxon>Schistosomatoidea</taxon>
        <taxon>Schistosomatidae</taxon>
        <taxon>Schistosoma</taxon>
    </lineage>
</organism>
<dbReference type="AlphaFoldDB" id="A0AA85EM95"/>
<evidence type="ECO:0000259" key="2">
    <source>
        <dbReference type="PROSITE" id="PS50158"/>
    </source>
</evidence>
<dbReference type="GO" id="GO:0008270">
    <property type="term" value="F:zinc ion binding"/>
    <property type="evidence" value="ECO:0007669"/>
    <property type="project" value="UniProtKB-KW"/>
</dbReference>
<feature type="domain" description="Integrase catalytic" evidence="3">
    <location>
        <begin position="476"/>
        <end position="629"/>
    </location>
</feature>
<dbReference type="GO" id="GO:0003676">
    <property type="term" value="F:nucleic acid binding"/>
    <property type="evidence" value="ECO:0007669"/>
    <property type="project" value="InterPro"/>
</dbReference>
<dbReference type="Gene3D" id="3.30.420.10">
    <property type="entry name" value="Ribonuclease H-like superfamily/Ribonuclease H"/>
    <property type="match status" value="1"/>
</dbReference>
<dbReference type="Pfam" id="PF00665">
    <property type="entry name" value="rve"/>
    <property type="match status" value="1"/>
</dbReference>
<dbReference type="Pfam" id="PF17921">
    <property type="entry name" value="Integrase_H2C2"/>
    <property type="match status" value="1"/>
</dbReference>
<dbReference type="PROSITE" id="PS50994">
    <property type="entry name" value="INTEGRASE"/>
    <property type="match status" value="1"/>
</dbReference>
<dbReference type="InterPro" id="IPR012337">
    <property type="entry name" value="RNaseH-like_sf"/>
</dbReference>
<dbReference type="Pfam" id="PF23309">
    <property type="entry name" value="DUF7083"/>
    <property type="match status" value="1"/>
</dbReference>
<dbReference type="GO" id="GO:0015074">
    <property type="term" value="P:DNA integration"/>
    <property type="evidence" value="ECO:0007669"/>
    <property type="project" value="InterPro"/>
</dbReference>
<name>A0AA85EM95_9TREM</name>
<dbReference type="WBParaSite" id="SRDH1_14470.2">
    <property type="protein sequence ID" value="SRDH1_14470.2"/>
    <property type="gene ID" value="SRDH1_14470"/>
</dbReference>
<dbReference type="InterPro" id="IPR036397">
    <property type="entry name" value="RNaseH_sf"/>
</dbReference>
<dbReference type="FunFam" id="1.10.340.70:FF:000003">
    <property type="entry name" value="Protein CBG25708"/>
    <property type="match status" value="1"/>
</dbReference>
<reference evidence="4" key="1">
    <citation type="submission" date="2022-06" db="EMBL/GenBank/DDBJ databases">
        <authorList>
            <person name="Berger JAMES D."/>
            <person name="Berger JAMES D."/>
        </authorList>
    </citation>
    <scope>NUCLEOTIDE SEQUENCE [LARGE SCALE GENOMIC DNA]</scope>
</reference>
<protein>
    <recommendedName>
        <fullName evidence="6">Integrase catalytic domain-containing protein</fullName>
    </recommendedName>
</protein>